<evidence type="ECO:0000313" key="1">
    <source>
        <dbReference type="EMBL" id="KAI5667067.1"/>
    </source>
</evidence>
<sequence>MESIPNIYAIVPYFDRVQISKEFLFGEHSTMKVVSYVRGGVIVHRWLILCFSSNILFHVAKKSLCLLQWNLKSEISSKCSHNLLLSEEMIHRNDESPLISTHLRSPNVREFFHSILFLLRVAGYLVRTHLLFVFEASSELQIDFEKVKCLMIPSSMIELRILLDRRFSRIIQGSASGSNMLGSAYWVKSIALRRNI</sequence>
<protein>
    <submittedName>
        <fullName evidence="1">Uncharacterized protein</fullName>
    </submittedName>
</protein>
<dbReference type="EMBL" id="CM044704">
    <property type="protein sequence ID" value="KAI5667067.1"/>
    <property type="molecule type" value="Genomic_DNA"/>
</dbReference>
<comment type="caution">
    <text evidence="1">The sequence shown here is derived from an EMBL/GenBank/DDBJ whole genome shotgun (WGS) entry which is preliminary data.</text>
</comment>
<evidence type="ECO:0000313" key="2">
    <source>
        <dbReference type="Proteomes" id="UP001060085"/>
    </source>
</evidence>
<name>A0ACC0B347_CATRO</name>
<organism evidence="1 2">
    <name type="scientific">Catharanthus roseus</name>
    <name type="common">Madagascar periwinkle</name>
    <name type="synonym">Vinca rosea</name>
    <dbReference type="NCBI Taxonomy" id="4058"/>
    <lineage>
        <taxon>Eukaryota</taxon>
        <taxon>Viridiplantae</taxon>
        <taxon>Streptophyta</taxon>
        <taxon>Embryophyta</taxon>
        <taxon>Tracheophyta</taxon>
        <taxon>Spermatophyta</taxon>
        <taxon>Magnoliopsida</taxon>
        <taxon>eudicotyledons</taxon>
        <taxon>Gunneridae</taxon>
        <taxon>Pentapetalae</taxon>
        <taxon>asterids</taxon>
        <taxon>lamiids</taxon>
        <taxon>Gentianales</taxon>
        <taxon>Apocynaceae</taxon>
        <taxon>Rauvolfioideae</taxon>
        <taxon>Vinceae</taxon>
        <taxon>Catharanthinae</taxon>
        <taxon>Catharanthus</taxon>
    </lineage>
</organism>
<accession>A0ACC0B347</accession>
<reference evidence="2" key="1">
    <citation type="journal article" date="2023" name="Nat. Plants">
        <title>Single-cell RNA sequencing provides a high-resolution roadmap for understanding the multicellular compartmentation of specialized metabolism.</title>
        <authorList>
            <person name="Sun S."/>
            <person name="Shen X."/>
            <person name="Li Y."/>
            <person name="Li Y."/>
            <person name="Wang S."/>
            <person name="Li R."/>
            <person name="Zhang H."/>
            <person name="Shen G."/>
            <person name="Guo B."/>
            <person name="Wei J."/>
            <person name="Xu J."/>
            <person name="St-Pierre B."/>
            <person name="Chen S."/>
            <person name="Sun C."/>
        </authorList>
    </citation>
    <scope>NUCLEOTIDE SEQUENCE [LARGE SCALE GENOMIC DNA]</scope>
</reference>
<gene>
    <name evidence="1" type="ORF">M9H77_16920</name>
</gene>
<proteinExistence type="predicted"/>
<dbReference type="Proteomes" id="UP001060085">
    <property type="component" value="Linkage Group LG04"/>
</dbReference>
<keyword evidence="2" id="KW-1185">Reference proteome</keyword>